<evidence type="ECO:0000313" key="10">
    <source>
        <dbReference type="EMBL" id="AYQ93421.1"/>
    </source>
</evidence>
<dbReference type="FunFam" id="2.40.30.10:FF:000001">
    <property type="entry name" value="Elongation factor Tu"/>
    <property type="match status" value="1"/>
</dbReference>
<dbReference type="GO" id="GO:0000287">
    <property type="term" value="F:magnesium ion binding"/>
    <property type="evidence" value="ECO:0007669"/>
    <property type="project" value="UniProtKB-UniRule"/>
</dbReference>
<dbReference type="Pfam" id="PF03144">
    <property type="entry name" value="GTP_EFTU_D2"/>
    <property type="match status" value="1"/>
</dbReference>
<dbReference type="NCBIfam" id="TIGR00485">
    <property type="entry name" value="EF-Tu"/>
    <property type="match status" value="1"/>
</dbReference>
<dbReference type="InterPro" id="IPR027417">
    <property type="entry name" value="P-loop_NTPase"/>
</dbReference>
<dbReference type="Pfam" id="PF00009">
    <property type="entry name" value="GTP_EFTU"/>
    <property type="match status" value="1"/>
</dbReference>
<evidence type="ECO:0000259" key="9">
    <source>
        <dbReference type="PROSITE" id="PS51722"/>
    </source>
</evidence>
<dbReference type="CDD" id="cd01884">
    <property type="entry name" value="EF_Tu"/>
    <property type="match status" value="1"/>
</dbReference>
<evidence type="ECO:0000256" key="1">
    <source>
        <dbReference type="ARBA" id="ARBA00007249"/>
    </source>
</evidence>
<dbReference type="Gene3D" id="3.40.50.300">
    <property type="entry name" value="P-loop containing nucleotide triphosphate hydrolases"/>
    <property type="match status" value="1"/>
</dbReference>
<dbReference type="InterPro" id="IPR005225">
    <property type="entry name" value="Small_GTP-bd"/>
</dbReference>
<gene>
    <name evidence="7" type="primary">tufA</name>
</gene>
<evidence type="ECO:0000256" key="2">
    <source>
        <dbReference type="ARBA" id="ARBA00022640"/>
    </source>
</evidence>
<dbReference type="InterPro" id="IPR004541">
    <property type="entry name" value="Transl_elong_EFTu/EF1A_bac/org"/>
</dbReference>
<evidence type="ECO:0000256" key="5">
    <source>
        <dbReference type="ARBA" id="ARBA00022917"/>
    </source>
</evidence>
<proteinExistence type="inferred from homology"/>
<name>A0A3G3LL36_9EUGL</name>
<keyword evidence="7" id="KW-0460">Magnesium</keyword>
<dbReference type="HAMAP" id="MF_00118_B">
    <property type="entry name" value="EF_Tu_B"/>
    <property type="match status" value="1"/>
</dbReference>
<feature type="binding site" evidence="7">
    <location>
        <begin position="81"/>
        <end position="85"/>
    </location>
    <ligand>
        <name>GTP</name>
        <dbReference type="ChEBI" id="CHEBI:37565"/>
    </ligand>
</feature>
<dbReference type="PANTHER" id="PTHR43721">
    <property type="entry name" value="ELONGATION FACTOR TU-RELATED"/>
    <property type="match status" value="1"/>
</dbReference>
<comment type="catalytic activity">
    <reaction evidence="7">
        <text>GTP + H2O = GDP + phosphate + H(+)</text>
        <dbReference type="Rhea" id="RHEA:19669"/>
        <dbReference type="ChEBI" id="CHEBI:15377"/>
        <dbReference type="ChEBI" id="CHEBI:15378"/>
        <dbReference type="ChEBI" id="CHEBI:37565"/>
        <dbReference type="ChEBI" id="CHEBI:43474"/>
        <dbReference type="ChEBI" id="CHEBI:58189"/>
        <dbReference type="EC" id="3.6.5.3"/>
    </reaction>
</comment>
<dbReference type="NCBIfam" id="NF009372">
    <property type="entry name" value="PRK12735.1"/>
    <property type="match status" value="1"/>
</dbReference>
<evidence type="ECO:0000256" key="7">
    <source>
        <dbReference type="HAMAP-Rule" id="MF_00118"/>
    </source>
</evidence>
<evidence type="ECO:0000256" key="8">
    <source>
        <dbReference type="RuleBase" id="RU000325"/>
    </source>
</evidence>
<organism evidence="10">
    <name type="scientific">Lepocinclis tripteris</name>
    <dbReference type="NCBI Taxonomy" id="135494"/>
    <lineage>
        <taxon>Eukaryota</taxon>
        <taxon>Discoba</taxon>
        <taxon>Euglenozoa</taxon>
        <taxon>Euglenida</taxon>
        <taxon>Spirocuta</taxon>
        <taxon>Euglenophyceae</taxon>
        <taxon>Euglenales</taxon>
        <taxon>Phacaceae</taxon>
        <taxon>Lepocinclis</taxon>
    </lineage>
</organism>
<dbReference type="FunFam" id="3.40.50.300:FF:000003">
    <property type="entry name" value="Elongation factor Tu"/>
    <property type="match status" value="1"/>
</dbReference>
<evidence type="ECO:0000256" key="6">
    <source>
        <dbReference type="ARBA" id="ARBA00023134"/>
    </source>
</evidence>
<dbReference type="InterPro" id="IPR009000">
    <property type="entry name" value="Transl_B-barrel_sf"/>
</dbReference>
<protein>
    <recommendedName>
        <fullName evidence="7">Elongation factor Tu, chloroplastic</fullName>
        <shortName evidence="7">EF-Tu</shortName>
        <ecNumber evidence="7">3.6.5.3</ecNumber>
    </recommendedName>
</protein>
<dbReference type="GO" id="GO:0005525">
    <property type="term" value="F:GTP binding"/>
    <property type="evidence" value="ECO:0007669"/>
    <property type="project" value="UniProtKB-UniRule"/>
</dbReference>
<dbReference type="InterPro" id="IPR004160">
    <property type="entry name" value="Transl_elong_EFTu/EF1A_C"/>
</dbReference>
<dbReference type="EC" id="3.6.5.3" evidence="7"/>
<comment type="function">
    <text evidence="8">This protein promotes the GTP-dependent binding of aminoacyl-tRNA to the A-site of ribosomes during protein biosynthesis.</text>
</comment>
<reference evidence="10" key="1">
    <citation type="journal article" date="2018" name="Sci. Rep.">
        <title>Dynamic evolution of inverted repeats in Euglenophyta plastid genomes.</title>
        <authorList>
            <person name="Karnkowska A."/>
            <person name="Bennett M.S."/>
            <person name="Triemer R.E."/>
        </authorList>
    </citation>
    <scope>NUCLEOTIDE SEQUENCE</scope>
</reference>
<dbReference type="SUPFAM" id="SSF50465">
    <property type="entry name" value="EF-Tu/eEF-1alpha/eIF2-gamma C-terminal domain"/>
    <property type="match status" value="1"/>
</dbReference>
<dbReference type="InterPro" id="IPR004161">
    <property type="entry name" value="EFTu-like_2"/>
</dbReference>
<dbReference type="InterPro" id="IPR000795">
    <property type="entry name" value="T_Tr_GTP-bd_dom"/>
</dbReference>
<dbReference type="EMBL" id="MH898669">
    <property type="protein sequence ID" value="AYQ93421.1"/>
    <property type="molecule type" value="Genomic_DNA"/>
</dbReference>
<dbReference type="GO" id="GO:0003746">
    <property type="term" value="F:translation elongation factor activity"/>
    <property type="evidence" value="ECO:0007669"/>
    <property type="project" value="UniProtKB-UniRule"/>
</dbReference>
<geneLocation type="chloroplast" evidence="10"/>
<keyword evidence="7" id="KW-0378">Hydrolase</keyword>
<feature type="domain" description="Tr-type G" evidence="9">
    <location>
        <begin position="10"/>
        <end position="214"/>
    </location>
</feature>
<dbReference type="GO" id="GO:0070125">
    <property type="term" value="P:mitochondrial translational elongation"/>
    <property type="evidence" value="ECO:0007669"/>
    <property type="project" value="TreeGrafter"/>
</dbReference>
<dbReference type="AlphaFoldDB" id="A0A3G3LL36"/>
<keyword evidence="3 7" id="KW-0547">Nucleotide-binding</keyword>
<keyword evidence="10" id="KW-0150">Chloroplast</keyword>
<dbReference type="Gene3D" id="2.40.30.10">
    <property type="entry name" value="Translation factors"/>
    <property type="match status" value="2"/>
</dbReference>
<dbReference type="FunFam" id="2.40.30.10:FF:000046">
    <property type="entry name" value="Elongation factor Tu"/>
    <property type="match status" value="1"/>
</dbReference>
<dbReference type="CDD" id="cd03697">
    <property type="entry name" value="EFTU_II"/>
    <property type="match status" value="1"/>
</dbReference>
<dbReference type="NCBIfam" id="TIGR00231">
    <property type="entry name" value="small_GTP"/>
    <property type="match status" value="1"/>
</dbReference>
<comment type="similarity">
    <text evidence="1 7 8">Belongs to the TRAFAC class translation factor GTPase superfamily. Classic translation factor GTPase family. EF-Tu/EF-1A subfamily.</text>
</comment>
<keyword evidence="5 7" id="KW-0648">Protein biosynthesis</keyword>
<evidence type="ECO:0000256" key="3">
    <source>
        <dbReference type="ARBA" id="ARBA00022741"/>
    </source>
</evidence>
<dbReference type="CDD" id="cd03707">
    <property type="entry name" value="EFTU_III"/>
    <property type="match status" value="1"/>
</dbReference>
<dbReference type="PRINTS" id="PR00315">
    <property type="entry name" value="ELONGATNFCT"/>
</dbReference>
<feature type="binding site" evidence="7">
    <location>
        <begin position="136"/>
        <end position="139"/>
    </location>
    <ligand>
        <name>GTP</name>
        <dbReference type="ChEBI" id="CHEBI:37565"/>
    </ligand>
</feature>
<dbReference type="InterPro" id="IPR050055">
    <property type="entry name" value="EF-Tu_GTPase"/>
</dbReference>
<keyword evidence="6 7" id="KW-0342">GTP-binding</keyword>
<dbReference type="InterPro" id="IPR031157">
    <property type="entry name" value="G_TR_CS"/>
</dbReference>
<keyword evidence="2 10" id="KW-0934">Plastid</keyword>
<dbReference type="InterPro" id="IPR009001">
    <property type="entry name" value="Transl_elong_EF1A/Init_IF2_C"/>
</dbReference>
<dbReference type="PROSITE" id="PS51722">
    <property type="entry name" value="G_TR_2"/>
    <property type="match status" value="1"/>
</dbReference>
<feature type="binding site" evidence="7">
    <location>
        <begin position="19"/>
        <end position="26"/>
    </location>
    <ligand>
        <name>GTP</name>
        <dbReference type="ChEBI" id="CHEBI:37565"/>
    </ligand>
</feature>
<dbReference type="SUPFAM" id="SSF52540">
    <property type="entry name" value="P-loop containing nucleoside triphosphate hydrolases"/>
    <property type="match status" value="1"/>
</dbReference>
<dbReference type="GO" id="GO:0003924">
    <property type="term" value="F:GTPase activity"/>
    <property type="evidence" value="ECO:0007669"/>
    <property type="project" value="UniProtKB-UniRule"/>
</dbReference>
<evidence type="ECO:0000256" key="4">
    <source>
        <dbReference type="ARBA" id="ARBA00022768"/>
    </source>
</evidence>
<comment type="subcellular location">
    <subcellularLocation>
        <location evidence="7">Plastid</location>
        <location evidence="7">Chloroplast</location>
    </subcellularLocation>
</comment>
<comment type="function">
    <text evidence="7">GTP hydrolase that promotes the GTP-dependent binding of aminoacyl-tRNA to the A-site of ribosomes during protein biosynthesis.</text>
</comment>
<dbReference type="NCBIfam" id="NF009373">
    <property type="entry name" value="PRK12736.1"/>
    <property type="match status" value="1"/>
</dbReference>
<accession>A0A3G3LL36</accession>
<dbReference type="SUPFAM" id="SSF50447">
    <property type="entry name" value="Translation proteins"/>
    <property type="match status" value="1"/>
</dbReference>
<dbReference type="GO" id="GO:0005739">
    <property type="term" value="C:mitochondrion"/>
    <property type="evidence" value="ECO:0007669"/>
    <property type="project" value="TreeGrafter"/>
</dbReference>
<feature type="binding site" evidence="7">
    <location>
        <position position="26"/>
    </location>
    <ligand>
        <name>Mg(2+)</name>
        <dbReference type="ChEBI" id="CHEBI:18420"/>
    </ligand>
</feature>
<dbReference type="InterPro" id="IPR033720">
    <property type="entry name" value="EFTU_2"/>
</dbReference>
<dbReference type="Pfam" id="PF03143">
    <property type="entry name" value="GTP_EFTU_D3"/>
    <property type="match status" value="1"/>
</dbReference>
<dbReference type="PROSITE" id="PS00301">
    <property type="entry name" value="G_TR_1"/>
    <property type="match status" value="1"/>
</dbReference>
<keyword evidence="4 7" id="KW-0251">Elongation factor</keyword>
<sequence length="409" mass="45048">MARQKFERTKPHVNIGTIGHVDHGKTTLTAAITMALAAKGNSKAKKYDEIDSSPEEKARGITINTAHVEYETEKRHYAHVDCPGHADYVKNMITGAAQMDGAILVVSGADGPMPQTKEHILLAKQVGVPNIVVFLNKEDQVEDKELLELVELEIRETLNNYEFPGDEIPIVSGSALLSVEALTQNPKTAKGENKWVDKILELMDQVDSYIPTPSRDVDKDFLLAVEDVFSITGRGTVATGRIERGKVKVGETVELVGLKPTRSTTVTGLEMFQKSLDEALAGDNVGILLRGIQKNDVERGMVIAKPGTIKPHTKFDSQVYILKKEEGGRHTPFFEGYRPQFYVRTTDVTGKIESFRADDETPAQMVMPGDRIKMEVELIQPIAIEKGMRFAIREGGRTVGAGVVLTIIK</sequence>
<dbReference type="GO" id="GO:0009507">
    <property type="term" value="C:chloroplast"/>
    <property type="evidence" value="ECO:0007669"/>
    <property type="project" value="UniProtKB-SubCell"/>
</dbReference>
<dbReference type="NCBIfam" id="NF000766">
    <property type="entry name" value="PRK00049.1"/>
    <property type="match status" value="1"/>
</dbReference>
<keyword evidence="7" id="KW-0479">Metal-binding</keyword>
<dbReference type="PANTHER" id="PTHR43721:SF5">
    <property type="entry name" value="ELONGATION FACTOR TU, CHLOROPLASTIC"/>
    <property type="match status" value="1"/>
</dbReference>
<dbReference type="InterPro" id="IPR041709">
    <property type="entry name" value="EF-Tu_GTP-bd"/>
</dbReference>